<name>Q4S339_TETNG</name>
<evidence type="ECO:0000313" key="2">
    <source>
        <dbReference type="EMBL" id="CAG04943.1"/>
    </source>
</evidence>
<feature type="region of interest" description="Disordered" evidence="1">
    <location>
        <begin position="38"/>
        <end position="107"/>
    </location>
</feature>
<comment type="caution">
    <text evidence="2">The sequence shown here is derived from an EMBL/GenBank/DDBJ whole genome shotgun (WGS) entry which is preliminary data.</text>
</comment>
<evidence type="ECO:0000256" key="1">
    <source>
        <dbReference type="SAM" id="MobiDB-lite"/>
    </source>
</evidence>
<gene>
    <name evidence="2" type="ORF">GSTENG00024805001</name>
</gene>
<feature type="compositionally biased region" description="Basic and acidic residues" evidence="1">
    <location>
        <begin position="75"/>
        <end position="107"/>
    </location>
</feature>
<feature type="compositionally biased region" description="Acidic residues" evidence="1">
    <location>
        <begin position="38"/>
        <end position="48"/>
    </location>
</feature>
<sequence length="305" mass="35265">MGQPSSPGIEDALDRKEDNISELMAEMEMANEPVTVLDDEFDDLEEAPGTETGEQKPASVTAVSDDTLEPATIQEHNDFQRKETGLKEGNEEPCKSQKEDIQVNEKPKVNDRDFEFSLTDRVKELKQAMECGMLNVDPPPPKKEDWRSVRVAPHWRKDDNWIKKEPEDAKEPEVKHWRKDVKLVRKDIWEPEVGDKERSPEKKSLPKKEDWIKELKSVIKDESLPKKRDEQVKKKRVVLLEDGHSYFPQLEQRNENKEEVKLSSCKTTESALPPVQDSTENQDQAYEISLYVKSKNWASLQLNCL</sequence>
<accession>Q4S339</accession>
<dbReference type="EMBL" id="CAAE01014756">
    <property type="protein sequence ID" value="CAG04943.1"/>
    <property type="molecule type" value="Genomic_DNA"/>
</dbReference>
<reference evidence="2" key="1">
    <citation type="journal article" date="2004" name="Nature">
        <title>Genome duplication in the teleost fish Tetraodon nigroviridis reveals the early vertebrate proto-karyotype.</title>
        <authorList>
            <person name="Jaillon O."/>
            <person name="Aury J.-M."/>
            <person name="Brunet F."/>
            <person name="Petit J.-L."/>
            <person name="Stange-Thomann N."/>
            <person name="Mauceli E."/>
            <person name="Bouneau L."/>
            <person name="Fischer C."/>
            <person name="Ozouf-Costaz C."/>
            <person name="Bernot A."/>
            <person name="Nicaud S."/>
            <person name="Jaffe D."/>
            <person name="Fisher S."/>
            <person name="Lutfalla G."/>
            <person name="Dossat C."/>
            <person name="Segurens B."/>
            <person name="Dasilva C."/>
            <person name="Salanoubat M."/>
            <person name="Levy M."/>
            <person name="Boudet N."/>
            <person name="Castellano S."/>
            <person name="Anthouard V."/>
            <person name="Jubin C."/>
            <person name="Castelli V."/>
            <person name="Katinka M."/>
            <person name="Vacherie B."/>
            <person name="Biemont C."/>
            <person name="Skalli Z."/>
            <person name="Cattolico L."/>
            <person name="Poulain J."/>
            <person name="De Berardinis V."/>
            <person name="Cruaud C."/>
            <person name="Duprat S."/>
            <person name="Brottier P."/>
            <person name="Coutanceau J.-P."/>
            <person name="Gouzy J."/>
            <person name="Parra G."/>
            <person name="Lardier G."/>
            <person name="Chapple C."/>
            <person name="McKernan K.J."/>
            <person name="McEwan P."/>
            <person name="Bosak S."/>
            <person name="Kellis M."/>
            <person name="Volff J.-N."/>
            <person name="Guigo R."/>
            <person name="Zody M.C."/>
            <person name="Mesirov J."/>
            <person name="Lindblad-Toh K."/>
            <person name="Birren B."/>
            <person name="Nusbaum C."/>
            <person name="Kahn D."/>
            <person name="Robinson-Rechavi M."/>
            <person name="Laudet V."/>
            <person name="Schachter V."/>
            <person name="Quetier F."/>
            <person name="Saurin W."/>
            <person name="Scarpelli C."/>
            <person name="Wincker P."/>
            <person name="Lander E.S."/>
            <person name="Weissenbach J."/>
            <person name="Roest Crollius H."/>
        </authorList>
    </citation>
    <scope>NUCLEOTIDE SEQUENCE [LARGE SCALE GENOMIC DNA]</scope>
</reference>
<proteinExistence type="predicted"/>
<dbReference type="OrthoDB" id="10649345at2759"/>
<organism evidence="2">
    <name type="scientific">Tetraodon nigroviridis</name>
    <name type="common">Spotted green pufferfish</name>
    <name type="synonym">Chelonodon nigroviridis</name>
    <dbReference type="NCBI Taxonomy" id="99883"/>
    <lineage>
        <taxon>Eukaryota</taxon>
        <taxon>Metazoa</taxon>
        <taxon>Chordata</taxon>
        <taxon>Craniata</taxon>
        <taxon>Vertebrata</taxon>
        <taxon>Euteleostomi</taxon>
        <taxon>Actinopterygii</taxon>
        <taxon>Neopterygii</taxon>
        <taxon>Teleostei</taxon>
        <taxon>Neoteleostei</taxon>
        <taxon>Acanthomorphata</taxon>
        <taxon>Eupercaria</taxon>
        <taxon>Tetraodontiformes</taxon>
        <taxon>Tetradontoidea</taxon>
        <taxon>Tetraodontidae</taxon>
        <taxon>Tetraodon</taxon>
    </lineage>
</organism>
<dbReference type="AlphaFoldDB" id="Q4S339"/>
<reference evidence="2" key="2">
    <citation type="submission" date="2004-02" db="EMBL/GenBank/DDBJ databases">
        <authorList>
            <consortium name="Genoscope"/>
            <consortium name="Whitehead Institute Centre for Genome Research"/>
        </authorList>
    </citation>
    <scope>NUCLEOTIDE SEQUENCE</scope>
</reference>
<dbReference type="KEGG" id="tng:GSTEN00024805G001"/>
<protein>
    <submittedName>
        <fullName evidence="2">(spotted green pufferfish) hypothetical protein</fullName>
    </submittedName>
</protein>